<proteinExistence type="predicted"/>
<dbReference type="Gene3D" id="1.25.40.20">
    <property type="entry name" value="Ankyrin repeat-containing domain"/>
    <property type="match status" value="1"/>
</dbReference>
<evidence type="ECO:0000256" key="1">
    <source>
        <dbReference type="ARBA" id="ARBA00022737"/>
    </source>
</evidence>
<name>A0ABP0H1P6_CLALP</name>
<dbReference type="SUPFAM" id="SSF48403">
    <property type="entry name" value="Ankyrin repeat"/>
    <property type="match status" value="1"/>
</dbReference>
<sequence>MDTNNDTPLGFWGTESEEVIARQYPIHKACRDGNAVALSRLVAVATPDQMVVEDQFYGWTPLHWAAYFGKIDCLNGLLMTGVNVNIRTSRFQQTPAHISAFGGHPNCLSELIKSGADIHARDYLGEIPLHKASRVGNIECIRTLIGNGTMANICNNNGYTAGDLSRKQNFKACVALLEQACSHLPSPCQSDQHTNGFHHMSNGSSGSHLANGNGNGHTNGWATTNGINGTSNRKRSYNDESIPLFKRPRVADEYQRISAYEAESKLIEKTSCVGGIKMTSGRSRINETVKEDLMDCSSSDNNFAFNGRAHDVYVRAPSPGMDMKLHLEDDLQLWGHLHGYGDTAECIDEDDFATNLKQKNFNGNDEFCQSLRGIHNMGWQ</sequence>
<keyword evidence="2 3" id="KW-0040">ANK repeat</keyword>
<organism evidence="5 6">
    <name type="scientific">Clavelina lepadiformis</name>
    <name type="common">Light-bulb sea squirt</name>
    <name type="synonym">Ascidia lepadiformis</name>
    <dbReference type="NCBI Taxonomy" id="159417"/>
    <lineage>
        <taxon>Eukaryota</taxon>
        <taxon>Metazoa</taxon>
        <taxon>Chordata</taxon>
        <taxon>Tunicata</taxon>
        <taxon>Ascidiacea</taxon>
        <taxon>Aplousobranchia</taxon>
        <taxon>Clavelinidae</taxon>
        <taxon>Clavelina</taxon>
    </lineage>
</organism>
<gene>
    <name evidence="5" type="ORF">CVLEPA_LOCUS30549</name>
</gene>
<dbReference type="PANTHER" id="PTHR24201">
    <property type="entry name" value="ANK_REP_REGION DOMAIN-CONTAINING PROTEIN"/>
    <property type="match status" value="1"/>
</dbReference>
<evidence type="ECO:0000256" key="4">
    <source>
        <dbReference type="SAM" id="MobiDB-lite"/>
    </source>
</evidence>
<feature type="region of interest" description="Disordered" evidence="4">
    <location>
        <begin position="192"/>
        <end position="237"/>
    </location>
</feature>
<dbReference type="PROSITE" id="PS50088">
    <property type="entry name" value="ANK_REPEAT"/>
    <property type="match status" value="3"/>
</dbReference>
<dbReference type="InterPro" id="IPR036770">
    <property type="entry name" value="Ankyrin_rpt-contain_sf"/>
</dbReference>
<keyword evidence="1" id="KW-0677">Repeat</keyword>
<dbReference type="SMART" id="SM00248">
    <property type="entry name" value="ANK"/>
    <property type="match status" value="3"/>
</dbReference>
<dbReference type="Pfam" id="PF12796">
    <property type="entry name" value="Ank_2"/>
    <property type="match status" value="1"/>
</dbReference>
<dbReference type="PRINTS" id="PR01415">
    <property type="entry name" value="ANKYRIN"/>
</dbReference>
<accession>A0ABP0H1P6</accession>
<feature type="repeat" description="ANK" evidence="3">
    <location>
        <begin position="57"/>
        <end position="89"/>
    </location>
</feature>
<dbReference type="InterPro" id="IPR002110">
    <property type="entry name" value="Ankyrin_rpt"/>
</dbReference>
<evidence type="ECO:0000313" key="5">
    <source>
        <dbReference type="EMBL" id="CAK8697293.1"/>
    </source>
</evidence>
<reference evidence="5 6" key="1">
    <citation type="submission" date="2024-02" db="EMBL/GenBank/DDBJ databases">
        <authorList>
            <person name="Daric V."/>
            <person name="Darras S."/>
        </authorList>
    </citation>
    <scope>NUCLEOTIDE SEQUENCE [LARGE SCALE GENOMIC DNA]</scope>
</reference>
<feature type="compositionally biased region" description="Polar residues" evidence="4">
    <location>
        <begin position="192"/>
        <end position="231"/>
    </location>
</feature>
<evidence type="ECO:0000256" key="3">
    <source>
        <dbReference type="PROSITE-ProRule" id="PRU00023"/>
    </source>
</evidence>
<feature type="repeat" description="ANK" evidence="3">
    <location>
        <begin position="124"/>
        <end position="156"/>
    </location>
</feature>
<evidence type="ECO:0008006" key="7">
    <source>
        <dbReference type="Google" id="ProtNLM"/>
    </source>
</evidence>
<dbReference type="EMBL" id="CAWYQH010000163">
    <property type="protein sequence ID" value="CAK8697293.1"/>
    <property type="molecule type" value="Genomic_DNA"/>
</dbReference>
<dbReference type="InterPro" id="IPR050776">
    <property type="entry name" value="Ank_Repeat/CDKN_Inhibitor"/>
</dbReference>
<comment type="caution">
    <text evidence="5">The sequence shown here is derived from an EMBL/GenBank/DDBJ whole genome shotgun (WGS) entry which is preliminary data.</text>
</comment>
<feature type="repeat" description="ANK" evidence="3">
    <location>
        <begin position="91"/>
        <end position="123"/>
    </location>
</feature>
<dbReference type="PANTHER" id="PTHR24201:SF17">
    <property type="entry name" value="ANKYRIN REPEAT DOMAIN-CONTAINING PROTEIN 10-LIKE ISOFORM X1"/>
    <property type="match status" value="1"/>
</dbReference>
<evidence type="ECO:0000256" key="2">
    <source>
        <dbReference type="ARBA" id="ARBA00023043"/>
    </source>
</evidence>
<keyword evidence="6" id="KW-1185">Reference proteome</keyword>
<dbReference type="Proteomes" id="UP001642483">
    <property type="component" value="Unassembled WGS sequence"/>
</dbReference>
<evidence type="ECO:0000313" key="6">
    <source>
        <dbReference type="Proteomes" id="UP001642483"/>
    </source>
</evidence>
<protein>
    <recommendedName>
        <fullName evidence="7">Ankyrin repeat domain-containing protein 10</fullName>
    </recommendedName>
</protein>
<dbReference type="PROSITE" id="PS50297">
    <property type="entry name" value="ANK_REP_REGION"/>
    <property type="match status" value="3"/>
</dbReference>